<keyword evidence="5" id="KW-1185">Reference proteome</keyword>
<name>A0A1H1QPG5_9ACTN</name>
<dbReference type="Pfam" id="PF09862">
    <property type="entry name" value="DUF2089"/>
    <property type="match status" value="1"/>
</dbReference>
<reference evidence="4 5" key="1">
    <citation type="submission" date="2016-10" db="EMBL/GenBank/DDBJ databases">
        <authorList>
            <person name="de Groot N.N."/>
        </authorList>
    </citation>
    <scope>NUCLEOTIDE SEQUENCE [LARGE SCALE GENOMIC DNA]</scope>
    <source>
        <strain evidence="4 5">DSM 21800</strain>
    </source>
</reference>
<dbReference type="STRING" id="630515.SAMN04489812_1339"/>
<dbReference type="EMBL" id="LT629772">
    <property type="protein sequence ID" value="SDS25233.1"/>
    <property type="molecule type" value="Genomic_DNA"/>
</dbReference>
<dbReference type="Proteomes" id="UP000199103">
    <property type="component" value="Chromosome I"/>
</dbReference>
<feature type="compositionally biased region" description="Basic and acidic residues" evidence="1">
    <location>
        <begin position="13"/>
        <end position="23"/>
    </location>
</feature>
<dbReference type="AlphaFoldDB" id="A0A1H1QPG5"/>
<evidence type="ECO:0008006" key="6">
    <source>
        <dbReference type="Google" id="ProtNLM"/>
    </source>
</evidence>
<evidence type="ECO:0000259" key="2">
    <source>
        <dbReference type="Pfam" id="PF09862"/>
    </source>
</evidence>
<organism evidence="4 5">
    <name type="scientific">Microlunatus soli</name>
    <dbReference type="NCBI Taxonomy" id="630515"/>
    <lineage>
        <taxon>Bacteria</taxon>
        <taxon>Bacillati</taxon>
        <taxon>Actinomycetota</taxon>
        <taxon>Actinomycetes</taxon>
        <taxon>Propionibacteriales</taxon>
        <taxon>Propionibacteriaceae</taxon>
        <taxon>Microlunatus</taxon>
    </lineage>
</organism>
<evidence type="ECO:0000313" key="5">
    <source>
        <dbReference type="Proteomes" id="UP000199103"/>
    </source>
</evidence>
<evidence type="ECO:0000256" key="1">
    <source>
        <dbReference type="SAM" id="MobiDB-lite"/>
    </source>
</evidence>
<sequence length="146" mass="15231">MSMPGRPGTGHRHQTDGPDHRAPSDCPVCGEHLVVTRLGCESCGTELAGIFAPCEFCALSAAELDMLRVFLAARGNLREVEKHLGVSYPTARARFTEVLQKMGLAESDEPKPAAGPPGQGPSREQILAEVASGALTPAEAASLLAG</sequence>
<dbReference type="InterPro" id="IPR018658">
    <property type="entry name" value="DUF2089"/>
</dbReference>
<accession>A0A1H1QPG5</accession>
<feature type="domain" description="DUF2089" evidence="3">
    <location>
        <begin position="26"/>
        <end position="57"/>
    </location>
</feature>
<dbReference type="RefSeq" id="WP_231920213.1">
    <property type="nucleotide sequence ID" value="NZ_LT629772.1"/>
</dbReference>
<feature type="domain" description="DUF2089" evidence="2">
    <location>
        <begin position="59"/>
        <end position="104"/>
    </location>
</feature>
<evidence type="ECO:0000313" key="4">
    <source>
        <dbReference type="EMBL" id="SDS25233.1"/>
    </source>
</evidence>
<proteinExistence type="predicted"/>
<feature type="region of interest" description="Disordered" evidence="1">
    <location>
        <begin position="1"/>
        <end position="23"/>
    </location>
</feature>
<gene>
    <name evidence="4" type="ORF">SAMN04489812_1339</name>
</gene>
<evidence type="ECO:0000259" key="3">
    <source>
        <dbReference type="Pfam" id="PF22747"/>
    </source>
</evidence>
<protein>
    <recommendedName>
        <fullName evidence="6">DUF2089 domain-containing protein</fullName>
    </recommendedName>
</protein>
<feature type="region of interest" description="Disordered" evidence="1">
    <location>
        <begin position="102"/>
        <end position="128"/>
    </location>
</feature>
<dbReference type="Pfam" id="PF22747">
    <property type="entry name" value="Zn_ribbon_DUF2089"/>
    <property type="match status" value="1"/>
</dbReference>
<dbReference type="InterPro" id="IPR053957">
    <property type="entry name" value="DUF2089_Zn_ribbon"/>
</dbReference>